<dbReference type="AlphaFoldDB" id="A0A0E9NTB4"/>
<sequence length="130" mass="14736">MVVLWGIQCSRDIRKLSFDSKHQASLDLLRLLDLLEMRSDKDRCSQGTSESSKVVLFLVFTSGKDIRSSGGVWGALAIKSHMACSMRYTKSRKVESCGEIGTSRRNNSNAPRERSIRRRPYDIYPSSFLT</sequence>
<protein>
    <submittedName>
        <fullName evidence="1">Uncharacterized protein</fullName>
    </submittedName>
</protein>
<evidence type="ECO:0000313" key="1">
    <source>
        <dbReference type="EMBL" id="GAO52655.1"/>
    </source>
</evidence>
<accession>A0A0E9NTB4</accession>
<keyword evidence="2" id="KW-1185">Reference proteome</keyword>
<reference evidence="1 2" key="1">
    <citation type="journal article" date="2011" name="J. Gen. Appl. Microbiol.">
        <title>Draft genome sequencing of the enigmatic yeast Saitoella complicata.</title>
        <authorList>
            <person name="Nishida H."/>
            <person name="Hamamoto M."/>
            <person name="Sugiyama J."/>
        </authorList>
    </citation>
    <scope>NUCLEOTIDE SEQUENCE [LARGE SCALE GENOMIC DNA]</scope>
    <source>
        <strain evidence="1 2">NRRL Y-17804</strain>
    </source>
</reference>
<comment type="caution">
    <text evidence="1">The sequence shown here is derived from an EMBL/GenBank/DDBJ whole genome shotgun (WGS) entry which is preliminary data.</text>
</comment>
<reference evidence="1 2" key="2">
    <citation type="journal article" date="2014" name="J. Gen. Appl. Microbiol.">
        <title>The early diverging ascomycetous budding yeast Saitoella complicata has three histone deacetylases belonging to the Clr6, Hos2, and Rpd3 lineages.</title>
        <authorList>
            <person name="Nishida H."/>
            <person name="Matsumoto T."/>
            <person name="Kondo S."/>
            <person name="Hamamoto M."/>
            <person name="Yoshikawa H."/>
        </authorList>
    </citation>
    <scope>NUCLEOTIDE SEQUENCE [LARGE SCALE GENOMIC DNA]</scope>
    <source>
        <strain evidence="1 2">NRRL Y-17804</strain>
    </source>
</reference>
<name>A0A0E9NTB4_SAICN</name>
<proteinExistence type="predicted"/>
<reference evidence="1 2" key="3">
    <citation type="journal article" date="2015" name="Genome Announc.">
        <title>Draft Genome Sequence of the Archiascomycetous Yeast Saitoella complicata.</title>
        <authorList>
            <person name="Yamauchi K."/>
            <person name="Kondo S."/>
            <person name="Hamamoto M."/>
            <person name="Takahashi Y."/>
            <person name="Ogura Y."/>
            <person name="Hayashi T."/>
            <person name="Nishida H."/>
        </authorList>
    </citation>
    <scope>NUCLEOTIDE SEQUENCE [LARGE SCALE GENOMIC DNA]</scope>
    <source>
        <strain evidence="1 2">NRRL Y-17804</strain>
    </source>
</reference>
<dbReference type="Proteomes" id="UP000033140">
    <property type="component" value="Unassembled WGS sequence"/>
</dbReference>
<dbReference type="EMBL" id="BACD03000078">
    <property type="protein sequence ID" value="GAO52655.1"/>
    <property type="molecule type" value="Genomic_DNA"/>
</dbReference>
<evidence type="ECO:0000313" key="2">
    <source>
        <dbReference type="Proteomes" id="UP000033140"/>
    </source>
</evidence>
<organism evidence="1 2">
    <name type="scientific">Saitoella complicata (strain BCRC 22490 / CBS 7301 / JCM 7358 / NBRC 10748 / NRRL Y-17804)</name>
    <dbReference type="NCBI Taxonomy" id="698492"/>
    <lineage>
        <taxon>Eukaryota</taxon>
        <taxon>Fungi</taxon>
        <taxon>Dikarya</taxon>
        <taxon>Ascomycota</taxon>
        <taxon>Taphrinomycotina</taxon>
        <taxon>Taphrinomycotina incertae sedis</taxon>
        <taxon>Saitoella</taxon>
    </lineage>
</organism>
<gene>
    <name evidence="1" type="ORF">G7K_6727-t1</name>
</gene>